<keyword evidence="1" id="KW-0472">Membrane</keyword>
<dbReference type="OrthoDB" id="5919085at2759"/>
<reference evidence="2 3" key="1">
    <citation type="submission" date="2014-03" db="EMBL/GenBank/DDBJ databases">
        <title>Draft genome of the hookworm Oesophagostomum dentatum.</title>
        <authorList>
            <person name="Mitreva M."/>
        </authorList>
    </citation>
    <scope>NUCLEOTIDE SEQUENCE [LARGE SCALE GENOMIC DNA]</scope>
    <source>
        <strain evidence="2 3">OD-Hann</strain>
    </source>
</reference>
<sequence>MPHRDSDWDVFVLASVQTEASQAKKGPSSAATVLTMAGLFVVGILRYDERDYRLDSG</sequence>
<name>A0A0B1S4U4_OESDE</name>
<keyword evidence="1" id="KW-0812">Transmembrane</keyword>
<dbReference type="EMBL" id="KN602457">
    <property type="protein sequence ID" value="KHJ79954.1"/>
    <property type="molecule type" value="Genomic_DNA"/>
</dbReference>
<dbReference type="Proteomes" id="UP000053660">
    <property type="component" value="Unassembled WGS sequence"/>
</dbReference>
<evidence type="ECO:0000313" key="2">
    <source>
        <dbReference type="EMBL" id="KHJ79954.1"/>
    </source>
</evidence>
<keyword evidence="1" id="KW-1133">Transmembrane helix</keyword>
<organism evidence="2 3">
    <name type="scientific">Oesophagostomum dentatum</name>
    <name type="common">Nodular worm</name>
    <dbReference type="NCBI Taxonomy" id="61180"/>
    <lineage>
        <taxon>Eukaryota</taxon>
        <taxon>Metazoa</taxon>
        <taxon>Ecdysozoa</taxon>
        <taxon>Nematoda</taxon>
        <taxon>Chromadorea</taxon>
        <taxon>Rhabditida</taxon>
        <taxon>Rhabditina</taxon>
        <taxon>Rhabditomorpha</taxon>
        <taxon>Strongyloidea</taxon>
        <taxon>Strongylidae</taxon>
        <taxon>Oesophagostomum</taxon>
    </lineage>
</organism>
<evidence type="ECO:0000313" key="3">
    <source>
        <dbReference type="Proteomes" id="UP000053660"/>
    </source>
</evidence>
<accession>A0A0B1S4U4</accession>
<feature type="transmembrane region" description="Helical" evidence="1">
    <location>
        <begin position="29"/>
        <end position="47"/>
    </location>
</feature>
<protein>
    <submittedName>
        <fullName evidence="2">Uncharacterized protein</fullName>
    </submittedName>
</protein>
<evidence type="ECO:0000256" key="1">
    <source>
        <dbReference type="SAM" id="Phobius"/>
    </source>
</evidence>
<keyword evidence="3" id="KW-1185">Reference proteome</keyword>
<proteinExistence type="predicted"/>
<gene>
    <name evidence="2" type="ORF">OESDEN_20381</name>
</gene>
<dbReference type="AlphaFoldDB" id="A0A0B1S4U4"/>